<feature type="compositionally biased region" description="Basic and acidic residues" evidence="1">
    <location>
        <begin position="18"/>
        <end position="28"/>
    </location>
</feature>
<feature type="compositionally biased region" description="Low complexity" evidence="1">
    <location>
        <begin position="1"/>
        <end position="15"/>
    </location>
</feature>
<dbReference type="EMBL" id="KQ429294">
    <property type="protein sequence ID" value="KOF65499.1"/>
    <property type="molecule type" value="Genomic_DNA"/>
</dbReference>
<feature type="compositionally biased region" description="Basic and acidic residues" evidence="1">
    <location>
        <begin position="197"/>
        <end position="213"/>
    </location>
</feature>
<feature type="compositionally biased region" description="Basic residues" evidence="1">
    <location>
        <begin position="70"/>
        <end position="87"/>
    </location>
</feature>
<gene>
    <name evidence="2" type="ORF">OCBIM_22015360mg</name>
</gene>
<feature type="compositionally biased region" description="Basic and acidic residues" evidence="1">
    <location>
        <begin position="115"/>
        <end position="126"/>
    </location>
</feature>
<sequence length="257" mass="31241">KQRRSPPTARPRSSRYVPRFESEEDRSLSELYRPVLDELEASFLRRAQKQQGSHATAEPHTPQYISEYHHRLKPKRKPPRKPPRRYKSILNVDRRPPRYVSDYYRNVEPFESEEDRSYSEQPRPTRDELEAYLFQRAPKRWRYPATEQPHSSRYVPGRSKTDIEKFRSRRSQEFTPLYDALEEYNSIWSPKQQASQRDTDPSYRYRYSPERNSRRNIIKKAAKKLRDKARKLFGKLRTWSPDRSFSPTTFQRFRRVR</sequence>
<organism evidence="2">
    <name type="scientific">Octopus bimaculoides</name>
    <name type="common">California two-spotted octopus</name>
    <dbReference type="NCBI Taxonomy" id="37653"/>
    <lineage>
        <taxon>Eukaryota</taxon>
        <taxon>Metazoa</taxon>
        <taxon>Spiralia</taxon>
        <taxon>Lophotrochozoa</taxon>
        <taxon>Mollusca</taxon>
        <taxon>Cephalopoda</taxon>
        <taxon>Coleoidea</taxon>
        <taxon>Octopodiformes</taxon>
        <taxon>Octopoda</taxon>
        <taxon>Incirrata</taxon>
        <taxon>Octopodidae</taxon>
        <taxon>Octopus</taxon>
    </lineage>
</organism>
<protein>
    <submittedName>
        <fullName evidence="2">Uncharacterized protein</fullName>
    </submittedName>
</protein>
<name>A0A0L8FLD5_OCTBM</name>
<evidence type="ECO:0000313" key="2">
    <source>
        <dbReference type="EMBL" id="KOF65499.1"/>
    </source>
</evidence>
<feature type="region of interest" description="Disordered" evidence="1">
    <location>
        <begin position="145"/>
        <end position="165"/>
    </location>
</feature>
<feature type="region of interest" description="Disordered" evidence="1">
    <location>
        <begin position="1"/>
        <end position="28"/>
    </location>
</feature>
<evidence type="ECO:0000256" key="1">
    <source>
        <dbReference type="SAM" id="MobiDB-lite"/>
    </source>
</evidence>
<feature type="region of interest" description="Disordered" evidence="1">
    <location>
        <begin position="190"/>
        <end position="213"/>
    </location>
</feature>
<feature type="region of interest" description="Disordered" evidence="1">
    <location>
        <begin position="43"/>
        <end position="126"/>
    </location>
</feature>
<proteinExistence type="predicted"/>
<feature type="non-terminal residue" evidence="2">
    <location>
        <position position="1"/>
    </location>
</feature>
<accession>A0A0L8FLD5</accession>
<reference evidence="2" key="1">
    <citation type="submission" date="2015-07" db="EMBL/GenBank/DDBJ databases">
        <title>MeaNS - Measles Nucleotide Surveillance Program.</title>
        <authorList>
            <person name="Tran T."/>
            <person name="Druce J."/>
        </authorList>
    </citation>
    <scope>NUCLEOTIDE SEQUENCE</scope>
    <source>
        <strain evidence="2">UCB-OBI-ISO-001</strain>
        <tissue evidence="2">Gonad</tissue>
    </source>
</reference>
<dbReference type="AlphaFoldDB" id="A0A0L8FLD5"/>